<keyword evidence="2" id="KW-1185">Reference proteome</keyword>
<reference evidence="1" key="2">
    <citation type="submission" date="2022-01" db="EMBL/GenBank/DDBJ databases">
        <authorList>
            <person name="Yamashiro T."/>
            <person name="Shiraishi A."/>
            <person name="Satake H."/>
            <person name="Nakayama K."/>
        </authorList>
    </citation>
    <scope>NUCLEOTIDE SEQUENCE</scope>
</reference>
<organism evidence="1 2">
    <name type="scientific">Tanacetum coccineum</name>
    <dbReference type="NCBI Taxonomy" id="301880"/>
    <lineage>
        <taxon>Eukaryota</taxon>
        <taxon>Viridiplantae</taxon>
        <taxon>Streptophyta</taxon>
        <taxon>Embryophyta</taxon>
        <taxon>Tracheophyta</taxon>
        <taxon>Spermatophyta</taxon>
        <taxon>Magnoliopsida</taxon>
        <taxon>eudicotyledons</taxon>
        <taxon>Gunneridae</taxon>
        <taxon>Pentapetalae</taxon>
        <taxon>asterids</taxon>
        <taxon>campanulids</taxon>
        <taxon>Asterales</taxon>
        <taxon>Asteraceae</taxon>
        <taxon>Asteroideae</taxon>
        <taxon>Anthemideae</taxon>
        <taxon>Anthemidinae</taxon>
        <taxon>Tanacetum</taxon>
    </lineage>
</organism>
<dbReference type="EMBL" id="BQNB010017819">
    <property type="protein sequence ID" value="GJT67546.1"/>
    <property type="molecule type" value="Genomic_DNA"/>
</dbReference>
<comment type="caution">
    <text evidence="1">The sequence shown here is derived from an EMBL/GenBank/DDBJ whole genome shotgun (WGS) entry which is preliminary data.</text>
</comment>
<protein>
    <submittedName>
        <fullName evidence="1">Uncharacterized protein</fullName>
    </submittedName>
</protein>
<accession>A0ABQ5FVY9</accession>
<proteinExistence type="predicted"/>
<evidence type="ECO:0000313" key="2">
    <source>
        <dbReference type="Proteomes" id="UP001151760"/>
    </source>
</evidence>
<reference evidence="1" key="1">
    <citation type="journal article" date="2022" name="Int. J. Mol. Sci.">
        <title>Draft Genome of Tanacetum Coccineum: Genomic Comparison of Closely Related Tanacetum-Family Plants.</title>
        <authorList>
            <person name="Yamashiro T."/>
            <person name="Shiraishi A."/>
            <person name="Nakayama K."/>
            <person name="Satake H."/>
        </authorList>
    </citation>
    <scope>NUCLEOTIDE SEQUENCE</scope>
</reference>
<gene>
    <name evidence="1" type="ORF">Tco_1019026</name>
</gene>
<name>A0ABQ5FVY9_9ASTR</name>
<sequence>MVCLKPLKTDEDVGLFVKALYENDSIIDLYCEHNGYDIMEKIQDQIAPKDLSVKPPFKCNADDYAHSTHENLEDLKDIVDFKVEGEENVCKRAKACSLYDHEGGLVEHYSKLWEYRQAVLESNPSSTCQLETKDRDDGKIYFKRIALRLLSKVG</sequence>
<evidence type="ECO:0000313" key="1">
    <source>
        <dbReference type="EMBL" id="GJT67546.1"/>
    </source>
</evidence>
<dbReference type="Proteomes" id="UP001151760">
    <property type="component" value="Unassembled WGS sequence"/>
</dbReference>